<evidence type="ECO:0000313" key="3">
    <source>
        <dbReference type="Proteomes" id="UP000035444"/>
    </source>
</evidence>
<dbReference type="InterPro" id="IPR035924">
    <property type="entry name" value="FlaG-like_sf"/>
</dbReference>
<dbReference type="RefSeq" id="WP_047764851.1">
    <property type="nucleotide sequence ID" value="NZ_LAQL01000008.1"/>
</dbReference>
<dbReference type="Proteomes" id="UP000035444">
    <property type="component" value="Unassembled WGS sequence"/>
</dbReference>
<dbReference type="Gene3D" id="3.30.160.170">
    <property type="entry name" value="FlaG-like"/>
    <property type="match status" value="1"/>
</dbReference>
<feature type="compositionally biased region" description="Polar residues" evidence="1">
    <location>
        <begin position="1"/>
        <end position="12"/>
    </location>
</feature>
<sequence length="135" mass="14009">MSDVTVSGQPTQLVPKVSSSSTGVSKLSSVNVSAAQAVVNVPQNIEAKTAQSSSASVERQPVLNGAVDTTAAAASQLSSNIVTYRDSESGRLVVRLIDENNNAVISEFPSKTMLGNYPKQSSLPSLTNVNLDTEA</sequence>
<gene>
    <name evidence="2" type="ORF">WH96_14225</name>
</gene>
<evidence type="ECO:0008006" key="4">
    <source>
        <dbReference type="Google" id="ProtNLM"/>
    </source>
</evidence>
<protein>
    <recommendedName>
        <fullName evidence="4">Flagellar protein FlaG</fullName>
    </recommendedName>
</protein>
<reference evidence="2 3" key="1">
    <citation type="submission" date="2015-03" db="EMBL/GenBank/DDBJ databases">
        <title>Genome Sequence of Kiloniella spongiae MEBiC09566, isolated from a marine sponge.</title>
        <authorList>
            <person name="Shao Z."/>
            <person name="Wang L."/>
            <person name="Li X."/>
        </authorList>
    </citation>
    <scope>NUCLEOTIDE SEQUENCE [LARGE SCALE GENOMIC DNA]</scope>
    <source>
        <strain evidence="2 3">MEBiC09566</strain>
    </source>
</reference>
<feature type="region of interest" description="Disordered" evidence="1">
    <location>
        <begin position="1"/>
        <end position="24"/>
    </location>
</feature>
<accession>A0A0H2MHU2</accession>
<comment type="caution">
    <text evidence="2">The sequence shown here is derived from an EMBL/GenBank/DDBJ whole genome shotgun (WGS) entry which is preliminary data.</text>
</comment>
<organism evidence="2 3">
    <name type="scientific">Kiloniella spongiae</name>
    <dbReference type="NCBI Taxonomy" id="1489064"/>
    <lineage>
        <taxon>Bacteria</taxon>
        <taxon>Pseudomonadati</taxon>
        <taxon>Pseudomonadota</taxon>
        <taxon>Alphaproteobacteria</taxon>
        <taxon>Rhodospirillales</taxon>
        <taxon>Kiloniellaceae</taxon>
        <taxon>Kiloniella</taxon>
    </lineage>
</organism>
<evidence type="ECO:0000313" key="2">
    <source>
        <dbReference type="EMBL" id="KLN60322.1"/>
    </source>
</evidence>
<dbReference type="OrthoDB" id="8479745at2"/>
<feature type="compositionally biased region" description="Low complexity" evidence="1">
    <location>
        <begin position="14"/>
        <end position="24"/>
    </location>
</feature>
<dbReference type="Pfam" id="PF03646">
    <property type="entry name" value="FlaG"/>
    <property type="match status" value="1"/>
</dbReference>
<name>A0A0H2MHU2_9PROT</name>
<dbReference type="InterPro" id="IPR005186">
    <property type="entry name" value="FlaG"/>
</dbReference>
<dbReference type="EMBL" id="LAQL01000008">
    <property type="protein sequence ID" value="KLN60322.1"/>
    <property type="molecule type" value="Genomic_DNA"/>
</dbReference>
<dbReference type="STRING" id="1489064.WH96_14225"/>
<dbReference type="SUPFAM" id="SSF160214">
    <property type="entry name" value="FlaG-like"/>
    <property type="match status" value="1"/>
</dbReference>
<dbReference type="AlphaFoldDB" id="A0A0H2MHU2"/>
<keyword evidence="3" id="KW-1185">Reference proteome</keyword>
<evidence type="ECO:0000256" key="1">
    <source>
        <dbReference type="SAM" id="MobiDB-lite"/>
    </source>
</evidence>
<proteinExistence type="predicted"/>